<reference evidence="4 5" key="1">
    <citation type="journal article" date="2010" name="Nature">
        <title>Genome sequencing and analysis of the model grass Brachypodium distachyon.</title>
        <authorList>
            <consortium name="International Brachypodium Initiative"/>
        </authorList>
    </citation>
    <scope>NUCLEOTIDE SEQUENCE [LARGE SCALE GENOMIC DNA]</scope>
    <source>
        <strain evidence="4 5">Bd21</strain>
    </source>
</reference>
<feature type="compositionally biased region" description="Basic residues" evidence="2">
    <location>
        <begin position="12"/>
        <end position="22"/>
    </location>
</feature>
<keyword evidence="1" id="KW-0175">Coiled coil</keyword>
<feature type="domain" description="Myb/SANT-like" evidence="3">
    <location>
        <begin position="33"/>
        <end position="127"/>
    </location>
</feature>
<name>A0A0Q3G0Y4_BRADI</name>
<dbReference type="AlphaFoldDB" id="A0A0Q3G0Y4"/>
<dbReference type="EnsemblPlants" id="KQK05152">
    <property type="protein sequence ID" value="KQK05152"/>
    <property type="gene ID" value="BRADI_2g18383v3"/>
</dbReference>
<proteinExistence type="predicted"/>
<dbReference type="InterPro" id="IPR024752">
    <property type="entry name" value="Myb/SANT-like_dom"/>
</dbReference>
<evidence type="ECO:0000313" key="6">
    <source>
        <dbReference type="Proteomes" id="UP000008810"/>
    </source>
</evidence>
<sequence>MTGRGSPMLNLRKSKVGKKKPSPKVCVEKSRASWNPGLEKALVDLLHEHNTPEHRGQNGWTHESWNLMAKKFHEKHQYANLTKSQMQEKEKELKTDYRILNDARKQSGASWNDQRCMIVAKPAVWANIIISFPRAKKFRNNPFPLFDALGELHDGNTADGIHNFTSIEPSQITTSTEADTIDVEARHRQTADITGMMESFLEFRAKQAEEEAARLARERAKSSNVDDFSIKRCIAMLNTMEVTPQEKVKAYGVFKTIENCQIFINADPDSALLWLRSEMK</sequence>
<reference evidence="4" key="2">
    <citation type="submission" date="2017-06" db="EMBL/GenBank/DDBJ databases">
        <title>WGS assembly of Brachypodium distachyon.</title>
        <authorList>
            <consortium name="The International Brachypodium Initiative"/>
            <person name="Lucas S."/>
            <person name="Harmon-Smith M."/>
            <person name="Lail K."/>
            <person name="Tice H."/>
            <person name="Grimwood J."/>
            <person name="Bruce D."/>
            <person name="Barry K."/>
            <person name="Shu S."/>
            <person name="Lindquist E."/>
            <person name="Wang M."/>
            <person name="Pitluck S."/>
            <person name="Vogel J.P."/>
            <person name="Garvin D.F."/>
            <person name="Mockler T.C."/>
            <person name="Schmutz J."/>
            <person name="Rokhsar D."/>
            <person name="Bevan M.W."/>
        </authorList>
    </citation>
    <scope>NUCLEOTIDE SEQUENCE</scope>
    <source>
        <strain evidence="4">Bd21</strain>
    </source>
</reference>
<evidence type="ECO:0000259" key="3">
    <source>
        <dbReference type="Pfam" id="PF12776"/>
    </source>
</evidence>
<reference evidence="5" key="3">
    <citation type="submission" date="2018-08" db="UniProtKB">
        <authorList>
            <consortium name="EnsemblPlants"/>
        </authorList>
    </citation>
    <scope>IDENTIFICATION</scope>
    <source>
        <strain evidence="5">cv. Bd21</strain>
    </source>
</reference>
<dbReference type="InParanoid" id="A0A0Q3G0Y4"/>
<accession>A0A0Q3G0Y4</accession>
<evidence type="ECO:0000313" key="5">
    <source>
        <dbReference type="EnsemblPlants" id="KQK05152"/>
    </source>
</evidence>
<dbReference type="PANTHER" id="PTHR46934">
    <property type="entry name" value="MYB_DNA-BIND_3 DOMAIN-CONTAINING PROTEIN-RELATED"/>
    <property type="match status" value="1"/>
</dbReference>
<dbReference type="PANTHER" id="PTHR46934:SF8">
    <property type="entry name" value="OS06G0481800 PROTEIN"/>
    <property type="match status" value="1"/>
</dbReference>
<evidence type="ECO:0000256" key="2">
    <source>
        <dbReference type="SAM" id="MobiDB-lite"/>
    </source>
</evidence>
<evidence type="ECO:0000313" key="4">
    <source>
        <dbReference type="EMBL" id="KQK05152.2"/>
    </source>
</evidence>
<gene>
    <name evidence="4" type="ORF">BRADI_2g18383v3</name>
</gene>
<feature type="coiled-coil region" evidence="1">
    <location>
        <begin position="198"/>
        <end position="225"/>
    </location>
</feature>
<dbReference type="Gramene" id="KQK05152">
    <property type="protein sequence ID" value="KQK05152"/>
    <property type="gene ID" value="BRADI_2g18383v3"/>
</dbReference>
<dbReference type="Proteomes" id="UP000008810">
    <property type="component" value="Chromosome 2"/>
</dbReference>
<dbReference type="OrthoDB" id="689554at2759"/>
<organism evidence="4">
    <name type="scientific">Brachypodium distachyon</name>
    <name type="common">Purple false brome</name>
    <name type="synonym">Trachynia distachya</name>
    <dbReference type="NCBI Taxonomy" id="15368"/>
    <lineage>
        <taxon>Eukaryota</taxon>
        <taxon>Viridiplantae</taxon>
        <taxon>Streptophyta</taxon>
        <taxon>Embryophyta</taxon>
        <taxon>Tracheophyta</taxon>
        <taxon>Spermatophyta</taxon>
        <taxon>Magnoliopsida</taxon>
        <taxon>Liliopsida</taxon>
        <taxon>Poales</taxon>
        <taxon>Poaceae</taxon>
        <taxon>BOP clade</taxon>
        <taxon>Pooideae</taxon>
        <taxon>Stipodae</taxon>
        <taxon>Brachypodieae</taxon>
        <taxon>Brachypodium</taxon>
    </lineage>
</organism>
<evidence type="ECO:0000256" key="1">
    <source>
        <dbReference type="SAM" id="Coils"/>
    </source>
</evidence>
<feature type="region of interest" description="Disordered" evidence="2">
    <location>
        <begin position="1"/>
        <end position="26"/>
    </location>
</feature>
<keyword evidence="6" id="KW-1185">Reference proteome</keyword>
<protein>
    <recommendedName>
        <fullName evidence="3">Myb/SANT-like domain-containing protein</fullName>
    </recommendedName>
</protein>
<dbReference type="Pfam" id="PF12776">
    <property type="entry name" value="Myb_DNA-bind_3"/>
    <property type="match status" value="1"/>
</dbReference>
<dbReference type="EMBL" id="CM000881">
    <property type="protein sequence ID" value="KQK05152.2"/>
    <property type="molecule type" value="Genomic_DNA"/>
</dbReference>
<dbReference type="FunCoup" id="A0A0Q3G0Y4">
    <property type="interactions" value="5"/>
</dbReference>